<protein>
    <submittedName>
        <fullName evidence="4">Flp pilus assembly protein CpaB</fullName>
    </submittedName>
</protein>
<feature type="compositionally biased region" description="Polar residues" evidence="1">
    <location>
        <begin position="291"/>
        <end position="301"/>
    </location>
</feature>
<accession>A0ABU2ZHM7</accession>
<feature type="domain" description="SAF" evidence="3">
    <location>
        <begin position="46"/>
        <end position="112"/>
    </location>
</feature>
<proteinExistence type="predicted"/>
<keyword evidence="5" id="KW-1185">Reference proteome</keyword>
<feature type="chain" id="PRO_5047219140" evidence="2">
    <location>
        <begin position="32"/>
        <end position="339"/>
    </location>
</feature>
<dbReference type="InterPro" id="IPR013974">
    <property type="entry name" value="SAF"/>
</dbReference>
<sequence>MDRKKLVLLLAALVVAVLAALLARSLFTASAAPPPAATIAGEPVGERVLVAQRALPTGTIITADAVRFTSWPREMVKDAYYLEAGSDMKNLIGTVVRFPITAGQPVTRGALVMPGDRGFLAAALGPGMRAVTVPVSDTTGVAGFVFPGDRVDLVLTQEVAGVEGQPLRAAETLLRNLRVLATDQTTRSSAEGGQTQVSEFSTVTLEVTPRIAEIVAVAQAIGTISLSLRALADTQDDLEQAIASAGTAIPADATPQEQATILQSVMSRPQSVRSSVQTGGDISRFQRRTMPPQTLPRSSVTAAPPPSYANSPAMPSPAPAGPGIRVSRGNETQLVPVGR</sequence>
<dbReference type="SMART" id="SM00858">
    <property type="entry name" value="SAF"/>
    <property type="match status" value="1"/>
</dbReference>
<dbReference type="Pfam" id="PF08666">
    <property type="entry name" value="SAF"/>
    <property type="match status" value="1"/>
</dbReference>
<evidence type="ECO:0000259" key="3">
    <source>
        <dbReference type="SMART" id="SM00858"/>
    </source>
</evidence>
<comment type="caution">
    <text evidence="4">The sequence shown here is derived from an EMBL/GenBank/DDBJ whole genome shotgun (WGS) entry which is preliminary data.</text>
</comment>
<dbReference type="Proteomes" id="UP001259803">
    <property type="component" value="Unassembled WGS sequence"/>
</dbReference>
<organism evidence="4 5">
    <name type="scientific">Croceicoccus esteveae</name>
    <dbReference type="NCBI Taxonomy" id="3075597"/>
    <lineage>
        <taxon>Bacteria</taxon>
        <taxon>Pseudomonadati</taxon>
        <taxon>Pseudomonadota</taxon>
        <taxon>Alphaproteobacteria</taxon>
        <taxon>Sphingomonadales</taxon>
        <taxon>Erythrobacteraceae</taxon>
        <taxon>Croceicoccus</taxon>
    </lineage>
</organism>
<feature type="region of interest" description="Disordered" evidence="1">
    <location>
        <begin position="265"/>
        <end position="339"/>
    </location>
</feature>
<evidence type="ECO:0000256" key="1">
    <source>
        <dbReference type="SAM" id="MobiDB-lite"/>
    </source>
</evidence>
<dbReference type="EMBL" id="JAVRHS010000003">
    <property type="protein sequence ID" value="MDT0575691.1"/>
    <property type="molecule type" value="Genomic_DNA"/>
</dbReference>
<gene>
    <name evidence="4" type="primary">cpaB</name>
    <name evidence="4" type="ORF">RM533_05790</name>
</gene>
<dbReference type="RefSeq" id="WP_311340265.1">
    <property type="nucleotide sequence ID" value="NZ_JAVRHS010000003.1"/>
</dbReference>
<reference evidence="4 5" key="1">
    <citation type="submission" date="2023-09" db="EMBL/GenBank/DDBJ databases">
        <authorList>
            <person name="Rey-Velasco X."/>
        </authorList>
    </citation>
    <scope>NUCLEOTIDE SEQUENCE [LARGE SCALE GENOMIC DNA]</scope>
    <source>
        <strain evidence="4 5">F390</strain>
    </source>
</reference>
<evidence type="ECO:0000313" key="4">
    <source>
        <dbReference type="EMBL" id="MDT0575691.1"/>
    </source>
</evidence>
<dbReference type="NCBIfam" id="TIGR03177">
    <property type="entry name" value="pilus_cpaB"/>
    <property type="match status" value="1"/>
</dbReference>
<feature type="compositionally biased region" description="Polar residues" evidence="1">
    <location>
        <begin position="265"/>
        <end position="280"/>
    </location>
</feature>
<name>A0ABU2ZHM7_9SPHN</name>
<dbReference type="InterPro" id="IPR017592">
    <property type="entry name" value="Pilus_assmbl_Flp-typ_CpaB"/>
</dbReference>
<dbReference type="Pfam" id="PF16976">
    <property type="entry name" value="RcpC"/>
    <property type="match status" value="1"/>
</dbReference>
<feature type="signal peptide" evidence="2">
    <location>
        <begin position="1"/>
        <end position="31"/>
    </location>
</feature>
<evidence type="ECO:0000313" key="5">
    <source>
        <dbReference type="Proteomes" id="UP001259803"/>
    </source>
</evidence>
<dbReference type="InterPro" id="IPR031571">
    <property type="entry name" value="RcpC_dom"/>
</dbReference>
<dbReference type="Gene3D" id="3.90.1210.10">
    <property type="entry name" value="Antifreeze-like/N-acetylneuraminic acid synthase C-terminal domain"/>
    <property type="match status" value="1"/>
</dbReference>
<evidence type="ECO:0000256" key="2">
    <source>
        <dbReference type="SAM" id="SignalP"/>
    </source>
</evidence>
<keyword evidence="2" id="KW-0732">Signal</keyword>
<dbReference type="CDD" id="cd11614">
    <property type="entry name" value="SAF_CpaB_FlgA_like"/>
    <property type="match status" value="1"/>
</dbReference>